<dbReference type="InterPro" id="IPR000086">
    <property type="entry name" value="NUDIX_hydrolase_dom"/>
</dbReference>
<dbReference type="EMBL" id="VLLL01000005">
    <property type="protein sequence ID" value="TWJ14736.1"/>
    <property type="molecule type" value="Genomic_DNA"/>
</dbReference>
<dbReference type="GO" id="GO:0016787">
    <property type="term" value="F:hydrolase activity"/>
    <property type="evidence" value="ECO:0007669"/>
    <property type="project" value="UniProtKB-KW"/>
</dbReference>
<dbReference type="Gene3D" id="1.10.10.10">
    <property type="entry name" value="Winged helix-like DNA-binding domain superfamily/Winged helix DNA-binding domain"/>
    <property type="match status" value="1"/>
</dbReference>
<feature type="domain" description="Nudix hydrolase" evidence="2">
    <location>
        <begin position="21"/>
        <end position="154"/>
    </location>
</feature>
<dbReference type="InterPro" id="IPR054105">
    <property type="entry name" value="WHD_NrtR"/>
</dbReference>
<proteinExistence type="predicted"/>
<dbReference type="InterPro" id="IPR036388">
    <property type="entry name" value="WH-like_DNA-bd_sf"/>
</dbReference>
<dbReference type="InterPro" id="IPR015797">
    <property type="entry name" value="NUDIX_hydrolase-like_dom_sf"/>
</dbReference>
<keyword evidence="1" id="KW-0378">Hydrolase</keyword>
<dbReference type="PANTHER" id="PTHR43736:SF4">
    <property type="entry name" value="SLR1690 PROTEIN"/>
    <property type="match status" value="1"/>
</dbReference>
<dbReference type="InterPro" id="IPR036390">
    <property type="entry name" value="WH_DNA-bd_sf"/>
</dbReference>
<protein>
    <submittedName>
        <fullName evidence="3">8-oxo-dGTP diphosphatase</fullName>
    </submittedName>
</protein>
<comment type="caution">
    <text evidence="3">The sequence shown here is derived from an EMBL/GenBank/DDBJ whole genome shotgun (WGS) entry which is preliminary data.</text>
</comment>
<gene>
    <name evidence="3" type="ORF">LX16_0425</name>
</gene>
<evidence type="ECO:0000256" key="1">
    <source>
        <dbReference type="ARBA" id="ARBA00022801"/>
    </source>
</evidence>
<dbReference type="InterPro" id="IPR020084">
    <property type="entry name" value="NUDIX_hydrolase_CS"/>
</dbReference>
<dbReference type="PROSITE" id="PS00893">
    <property type="entry name" value="NUDIX_BOX"/>
    <property type="match status" value="1"/>
</dbReference>
<reference evidence="3 4" key="1">
    <citation type="journal article" date="2013" name="Stand. Genomic Sci.">
        <title>Genomic Encyclopedia of Type Strains, Phase I: The one thousand microbial genomes (KMG-I) project.</title>
        <authorList>
            <person name="Kyrpides N.C."/>
            <person name="Woyke T."/>
            <person name="Eisen J.A."/>
            <person name="Garrity G."/>
            <person name="Lilburn T.G."/>
            <person name="Beck B.J."/>
            <person name="Whitman W.B."/>
            <person name="Hugenholtz P."/>
            <person name="Klenk H.P."/>
        </authorList>
    </citation>
    <scope>NUCLEOTIDE SEQUENCE [LARGE SCALE GENOMIC DNA]</scope>
    <source>
        <strain evidence="3 4">DSM 45044</strain>
    </source>
</reference>
<dbReference type="AlphaFoldDB" id="A0A562VA29"/>
<dbReference type="SUPFAM" id="SSF55811">
    <property type="entry name" value="Nudix"/>
    <property type="match status" value="1"/>
</dbReference>
<evidence type="ECO:0000259" key="2">
    <source>
        <dbReference type="PROSITE" id="PS51462"/>
    </source>
</evidence>
<dbReference type="Gene3D" id="3.90.79.10">
    <property type="entry name" value="Nucleoside Triphosphate Pyrophosphohydrolase"/>
    <property type="match status" value="1"/>
</dbReference>
<dbReference type="PROSITE" id="PS51462">
    <property type="entry name" value="NUDIX"/>
    <property type="match status" value="1"/>
</dbReference>
<organism evidence="3 4">
    <name type="scientific">Stackebrandtia albiflava</name>
    <dbReference type="NCBI Taxonomy" id="406432"/>
    <lineage>
        <taxon>Bacteria</taxon>
        <taxon>Bacillati</taxon>
        <taxon>Actinomycetota</taxon>
        <taxon>Actinomycetes</taxon>
        <taxon>Glycomycetales</taxon>
        <taxon>Glycomycetaceae</taxon>
        <taxon>Stackebrandtia</taxon>
    </lineage>
</organism>
<dbReference type="Proteomes" id="UP000321617">
    <property type="component" value="Unassembled WGS sequence"/>
</dbReference>
<keyword evidence="4" id="KW-1185">Reference proteome</keyword>
<sequence>MPDPEETFLAEYDPAAFPPVAVTVDVVALTMREGVPVALLIRRGVPPFQGAWALPGGFVHADEDLATAALRELGEETRLPSDVHIEQLGGYGSPTRDPRMRVVSIAYLLLAADLPDPRPGTDAAEAAWVPLRELGFGTGGPTPRPLAFDHAAILADGVERARSKLEYTALATAFLPAEFTMAGLREVYEALWNVPLHAANFHRKVLSVPGFVVDTGRLTAQGGGRGGRRARLYRAGDATSLHPALLRPAGEES</sequence>
<evidence type="ECO:0000313" key="3">
    <source>
        <dbReference type="EMBL" id="TWJ14736.1"/>
    </source>
</evidence>
<dbReference type="SUPFAM" id="SSF46785">
    <property type="entry name" value="Winged helix' DNA-binding domain"/>
    <property type="match status" value="1"/>
</dbReference>
<dbReference type="Pfam" id="PF21906">
    <property type="entry name" value="WHD_NrtR"/>
    <property type="match status" value="1"/>
</dbReference>
<dbReference type="Pfam" id="PF00293">
    <property type="entry name" value="NUDIX"/>
    <property type="match status" value="1"/>
</dbReference>
<name>A0A562VA29_9ACTN</name>
<accession>A0A562VA29</accession>
<dbReference type="CDD" id="cd18873">
    <property type="entry name" value="NUDIX_NadM_like"/>
    <property type="match status" value="1"/>
</dbReference>
<evidence type="ECO:0000313" key="4">
    <source>
        <dbReference type="Proteomes" id="UP000321617"/>
    </source>
</evidence>
<dbReference type="PANTHER" id="PTHR43736">
    <property type="entry name" value="ADP-RIBOSE PYROPHOSPHATASE"/>
    <property type="match status" value="1"/>
</dbReference>